<dbReference type="SUPFAM" id="SSF55781">
    <property type="entry name" value="GAF domain-like"/>
    <property type="match status" value="1"/>
</dbReference>
<sequence>MWTGTPLGILRHITYLTPAIRTMIEKKADTNVKTALRVIEIIEVFARETKPLSLSELARHLDAPVSSCLALLRTLASLGYLYEAGRRQGYYPTGRLLAMAQRISKADPILGKVLPSLEELRDTTCETVVFAKLDLMSKRVVYLDVLASPHPISYVAVAGSQRDIHANSLGKALLSTLGGEERRALLSGLKLQAYNKRTLVTPEAIEADIQASLERGWFANLGESIMEDVGAIAWPLKVSGNDYAISVAGPLYRIESHVEDHAKKLRVACRFMEQNI</sequence>
<dbReference type="InterPro" id="IPR036388">
    <property type="entry name" value="WH-like_DNA-bd_sf"/>
</dbReference>
<dbReference type="EMBL" id="FQXE01000004">
    <property type="protein sequence ID" value="SHH67371.1"/>
    <property type="molecule type" value="Genomic_DNA"/>
</dbReference>
<organism evidence="6 7">
    <name type="scientific">Pollutimonas bauzanensis</name>
    <dbReference type="NCBI Taxonomy" id="658167"/>
    <lineage>
        <taxon>Bacteria</taxon>
        <taxon>Pseudomonadati</taxon>
        <taxon>Pseudomonadota</taxon>
        <taxon>Betaproteobacteria</taxon>
        <taxon>Burkholderiales</taxon>
        <taxon>Alcaligenaceae</taxon>
        <taxon>Pollutimonas</taxon>
    </lineage>
</organism>
<dbReference type="GO" id="GO:0003700">
    <property type="term" value="F:DNA-binding transcription factor activity"/>
    <property type="evidence" value="ECO:0007669"/>
    <property type="project" value="TreeGrafter"/>
</dbReference>
<evidence type="ECO:0000313" key="6">
    <source>
        <dbReference type="EMBL" id="SHH67371.1"/>
    </source>
</evidence>
<dbReference type="InterPro" id="IPR050707">
    <property type="entry name" value="HTH_MetabolicPath_Reg"/>
</dbReference>
<dbReference type="Gene3D" id="3.30.450.40">
    <property type="match status" value="1"/>
</dbReference>
<dbReference type="Proteomes" id="UP000184226">
    <property type="component" value="Unassembled WGS sequence"/>
</dbReference>
<dbReference type="PANTHER" id="PTHR30136:SF35">
    <property type="entry name" value="HTH-TYPE TRANSCRIPTIONAL REGULATOR RV1719"/>
    <property type="match status" value="1"/>
</dbReference>
<dbReference type="AlphaFoldDB" id="A0A1M5UWK4"/>
<feature type="domain" description="HTH iclR-type" evidence="4">
    <location>
        <begin position="32"/>
        <end position="95"/>
    </location>
</feature>
<keyword evidence="7" id="KW-1185">Reference proteome</keyword>
<proteinExistence type="predicted"/>
<dbReference type="PANTHER" id="PTHR30136">
    <property type="entry name" value="HELIX-TURN-HELIX TRANSCRIPTIONAL REGULATOR, ICLR FAMILY"/>
    <property type="match status" value="1"/>
</dbReference>
<dbReference type="GO" id="GO:0003677">
    <property type="term" value="F:DNA binding"/>
    <property type="evidence" value="ECO:0007669"/>
    <property type="project" value="UniProtKB-KW"/>
</dbReference>
<evidence type="ECO:0000256" key="2">
    <source>
        <dbReference type="ARBA" id="ARBA00023125"/>
    </source>
</evidence>
<dbReference type="InterPro" id="IPR005471">
    <property type="entry name" value="Tscrpt_reg_IclR_N"/>
</dbReference>
<dbReference type="Pfam" id="PF01614">
    <property type="entry name" value="IclR_C"/>
    <property type="match status" value="1"/>
</dbReference>
<evidence type="ECO:0000259" key="5">
    <source>
        <dbReference type="PROSITE" id="PS51078"/>
    </source>
</evidence>
<dbReference type="Gene3D" id="1.10.10.10">
    <property type="entry name" value="Winged helix-like DNA-binding domain superfamily/Winged helix DNA-binding domain"/>
    <property type="match status" value="1"/>
</dbReference>
<dbReference type="STRING" id="658167.SAMN04488135_104141"/>
<dbReference type="PROSITE" id="PS51078">
    <property type="entry name" value="ICLR_ED"/>
    <property type="match status" value="1"/>
</dbReference>
<protein>
    <submittedName>
        <fullName evidence="6">Transcriptional regulator, IclR family</fullName>
    </submittedName>
</protein>
<keyword evidence="1" id="KW-0805">Transcription regulation</keyword>
<feature type="domain" description="IclR-ED" evidence="5">
    <location>
        <begin position="95"/>
        <end position="276"/>
    </location>
</feature>
<dbReference type="SUPFAM" id="SSF46785">
    <property type="entry name" value="Winged helix' DNA-binding domain"/>
    <property type="match status" value="1"/>
</dbReference>
<evidence type="ECO:0000256" key="1">
    <source>
        <dbReference type="ARBA" id="ARBA00023015"/>
    </source>
</evidence>
<name>A0A1M5UWK4_9BURK</name>
<dbReference type="InterPro" id="IPR014757">
    <property type="entry name" value="Tscrpt_reg_IclR_C"/>
</dbReference>
<dbReference type="InterPro" id="IPR036390">
    <property type="entry name" value="WH_DNA-bd_sf"/>
</dbReference>
<dbReference type="Pfam" id="PF09339">
    <property type="entry name" value="HTH_IclR"/>
    <property type="match status" value="1"/>
</dbReference>
<evidence type="ECO:0000313" key="7">
    <source>
        <dbReference type="Proteomes" id="UP000184226"/>
    </source>
</evidence>
<keyword evidence="2" id="KW-0238">DNA-binding</keyword>
<dbReference type="InterPro" id="IPR029016">
    <property type="entry name" value="GAF-like_dom_sf"/>
</dbReference>
<keyword evidence="3" id="KW-0804">Transcription</keyword>
<dbReference type="SMART" id="SM00346">
    <property type="entry name" value="HTH_ICLR"/>
    <property type="match status" value="1"/>
</dbReference>
<reference evidence="6 7" key="1">
    <citation type="submission" date="2016-11" db="EMBL/GenBank/DDBJ databases">
        <authorList>
            <person name="Jaros S."/>
            <person name="Januszkiewicz K."/>
            <person name="Wedrychowicz H."/>
        </authorList>
    </citation>
    <scope>NUCLEOTIDE SEQUENCE [LARGE SCALE GENOMIC DNA]</scope>
    <source>
        <strain evidence="6 7">CGMCC 1.10190</strain>
    </source>
</reference>
<accession>A0A1M5UWK4</accession>
<evidence type="ECO:0000259" key="4">
    <source>
        <dbReference type="PROSITE" id="PS51077"/>
    </source>
</evidence>
<dbReference type="GO" id="GO:0045892">
    <property type="term" value="P:negative regulation of DNA-templated transcription"/>
    <property type="evidence" value="ECO:0007669"/>
    <property type="project" value="TreeGrafter"/>
</dbReference>
<dbReference type="PROSITE" id="PS51077">
    <property type="entry name" value="HTH_ICLR"/>
    <property type="match status" value="1"/>
</dbReference>
<gene>
    <name evidence="6" type="ORF">SAMN04488135_104141</name>
</gene>
<evidence type="ECO:0000256" key="3">
    <source>
        <dbReference type="ARBA" id="ARBA00023163"/>
    </source>
</evidence>